<dbReference type="PANTHER" id="PTHR22726:SF1">
    <property type="entry name" value="METALLOENDOPEPTIDASE OMA1, MITOCHONDRIAL"/>
    <property type="match status" value="1"/>
</dbReference>
<dbReference type="InterPro" id="IPR019734">
    <property type="entry name" value="TPR_rpt"/>
</dbReference>
<dbReference type="PANTHER" id="PTHR22726">
    <property type="entry name" value="METALLOENDOPEPTIDASE OMA1"/>
    <property type="match status" value="1"/>
</dbReference>
<dbReference type="SMART" id="SM00028">
    <property type="entry name" value="TPR"/>
    <property type="match status" value="2"/>
</dbReference>
<dbReference type="GO" id="GO:0051603">
    <property type="term" value="P:proteolysis involved in protein catabolic process"/>
    <property type="evidence" value="ECO:0007669"/>
    <property type="project" value="TreeGrafter"/>
</dbReference>
<dbReference type="PROSITE" id="PS50005">
    <property type="entry name" value="TPR"/>
    <property type="match status" value="1"/>
</dbReference>
<dbReference type="GO" id="GO:0016020">
    <property type="term" value="C:membrane"/>
    <property type="evidence" value="ECO:0007669"/>
    <property type="project" value="TreeGrafter"/>
</dbReference>
<keyword evidence="2" id="KW-0645">Protease</keyword>
<dbReference type="InterPro" id="IPR051156">
    <property type="entry name" value="Mito/Outer_Membr_Metalloprot"/>
</dbReference>
<evidence type="ECO:0000256" key="3">
    <source>
        <dbReference type="ARBA" id="ARBA00022723"/>
    </source>
</evidence>
<protein>
    <submittedName>
        <fullName evidence="9">M48 family metalloprotease</fullName>
    </submittedName>
</protein>
<dbReference type="InterPro" id="IPR001915">
    <property type="entry name" value="Peptidase_M48"/>
</dbReference>
<keyword evidence="4" id="KW-0378">Hydrolase</keyword>
<evidence type="ECO:0000313" key="9">
    <source>
        <dbReference type="EMBL" id="HIU53651.1"/>
    </source>
</evidence>
<evidence type="ECO:0000256" key="6">
    <source>
        <dbReference type="ARBA" id="ARBA00023049"/>
    </source>
</evidence>
<dbReference type="CDD" id="cd07324">
    <property type="entry name" value="M48C_Oma1-like"/>
    <property type="match status" value="1"/>
</dbReference>
<keyword evidence="6 9" id="KW-0482">Metalloprotease</keyword>
<dbReference type="AlphaFoldDB" id="A0A9D1M4X5"/>
<evidence type="ECO:0000256" key="2">
    <source>
        <dbReference type="ARBA" id="ARBA00022670"/>
    </source>
</evidence>
<keyword evidence="7" id="KW-0802">TPR repeat</keyword>
<evidence type="ECO:0000259" key="8">
    <source>
        <dbReference type="Pfam" id="PF01435"/>
    </source>
</evidence>
<comment type="cofactor">
    <cofactor evidence="1">
        <name>Zn(2+)</name>
        <dbReference type="ChEBI" id="CHEBI:29105"/>
    </cofactor>
</comment>
<keyword evidence="5" id="KW-0862">Zinc</keyword>
<dbReference type="EMBL" id="DVNC01000039">
    <property type="protein sequence ID" value="HIU53651.1"/>
    <property type="molecule type" value="Genomic_DNA"/>
</dbReference>
<reference evidence="9" key="1">
    <citation type="submission" date="2020-10" db="EMBL/GenBank/DDBJ databases">
        <authorList>
            <person name="Gilroy R."/>
        </authorList>
    </citation>
    <scope>NUCLEOTIDE SEQUENCE</scope>
    <source>
        <strain evidence="9">ChiW3-316</strain>
    </source>
</reference>
<feature type="domain" description="Peptidase M48" evidence="8">
    <location>
        <begin position="47"/>
        <end position="236"/>
    </location>
</feature>
<dbReference type="Pfam" id="PF13432">
    <property type="entry name" value="TPR_16"/>
    <property type="match status" value="1"/>
</dbReference>
<dbReference type="GO" id="GO:0004222">
    <property type="term" value="F:metalloendopeptidase activity"/>
    <property type="evidence" value="ECO:0007669"/>
    <property type="project" value="InterPro"/>
</dbReference>
<reference evidence="9" key="2">
    <citation type="journal article" date="2021" name="PeerJ">
        <title>Extensive microbial diversity within the chicken gut microbiome revealed by metagenomics and culture.</title>
        <authorList>
            <person name="Gilroy R."/>
            <person name="Ravi A."/>
            <person name="Getino M."/>
            <person name="Pursley I."/>
            <person name="Horton D.L."/>
            <person name="Alikhan N.F."/>
            <person name="Baker D."/>
            <person name="Gharbi K."/>
            <person name="Hall N."/>
            <person name="Watson M."/>
            <person name="Adriaenssens E.M."/>
            <person name="Foster-Nyarko E."/>
            <person name="Jarju S."/>
            <person name="Secka A."/>
            <person name="Antonio M."/>
            <person name="Oren A."/>
            <person name="Chaudhuri R.R."/>
            <person name="La Ragione R."/>
            <person name="Hildebrand F."/>
            <person name="Pallen M.J."/>
        </authorList>
    </citation>
    <scope>NUCLEOTIDE SEQUENCE</scope>
    <source>
        <strain evidence="9">ChiW3-316</strain>
    </source>
</reference>
<dbReference type="InterPro" id="IPR011990">
    <property type="entry name" value="TPR-like_helical_dom_sf"/>
</dbReference>
<dbReference type="Gene3D" id="1.25.40.10">
    <property type="entry name" value="Tetratricopeptide repeat domain"/>
    <property type="match status" value="1"/>
</dbReference>
<comment type="caution">
    <text evidence="9">The sequence shown here is derived from an EMBL/GenBank/DDBJ whole genome shotgun (WGS) entry which is preliminary data.</text>
</comment>
<dbReference type="SUPFAM" id="SSF48452">
    <property type="entry name" value="TPR-like"/>
    <property type="match status" value="1"/>
</dbReference>
<keyword evidence="3" id="KW-0479">Metal-binding</keyword>
<dbReference type="GO" id="GO:0046872">
    <property type="term" value="F:metal ion binding"/>
    <property type="evidence" value="ECO:0007669"/>
    <property type="project" value="UniProtKB-KW"/>
</dbReference>
<proteinExistence type="predicted"/>
<gene>
    <name evidence="9" type="ORF">IAD20_06180</name>
</gene>
<evidence type="ECO:0000256" key="4">
    <source>
        <dbReference type="ARBA" id="ARBA00022801"/>
    </source>
</evidence>
<sequence length="466" mass="52063">MEKINQKLTGSKKNTVSRLIIGFWLILAFLPLRDALGQMSIISDEETEQYLAKVIRPIFQTAGIPFNRNKIYIVNDNSLNAFVGDGNNLFIHTGTLLKADNTDQISGVLAHETGHILGGHILRQKIKNQSMQEASLASLVLAGAAAAASGRGDVAVAVMLGSQSSLLSNYMAYRVEEERSADDAAVKLLYKRQTSPQGLLQFMKKIQKQNALNGIEESDYFRTHPVTSERVRFLEQAVKQSPYHQDHSLDNEFQRIKAKLYGFLQEPAQTFKRYPPSDTSIAARYAQAIAYFKQLNFGKALRMIDALSAEEPDNPYFYELKAQIYMEQGNLKAAKEAYGKVLKLRPDAALLQVDWAQAALAVSPSPAELKNIIAVLNRSLQQRPSAMGWLLLSQAYDQNGQTAYAEYAAAEYSLRIGAADIAKRQAENAQRKNPPSALRLKLDDLLRRIKNTYPDLNEIKQPRKRG</sequence>
<dbReference type="Gene3D" id="3.30.2010.10">
    <property type="entry name" value="Metalloproteases ('zincins'), catalytic domain"/>
    <property type="match status" value="1"/>
</dbReference>
<evidence type="ECO:0000256" key="1">
    <source>
        <dbReference type="ARBA" id="ARBA00001947"/>
    </source>
</evidence>
<organism evidence="9 10">
    <name type="scientific">Candidatus Scatocola faecipullorum</name>
    <dbReference type="NCBI Taxonomy" id="2840917"/>
    <lineage>
        <taxon>Bacteria</taxon>
        <taxon>Pseudomonadati</taxon>
        <taxon>Pseudomonadota</taxon>
        <taxon>Alphaproteobacteria</taxon>
        <taxon>Rhodospirillales</taxon>
        <taxon>Rhodospirillaceae</taxon>
        <taxon>Rhodospirillaceae incertae sedis</taxon>
        <taxon>Candidatus Scatocola</taxon>
    </lineage>
</organism>
<evidence type="ECO:0000256" key="5">
    <source>
        <dbReference type="ARBA" id="ARBA00022833"/>
    </source>
</evidence>
<evidence type="ECO:0000256" key="7">
    <source>
        <dbReference type="PROSITE-ProRule" id="PRU00339"/>
    </source>
</evidence>
<dbReference type="Proteomes" id="UP000824107">
    <property type="component" value="Unassembled WGS sequence"/>
</dbReference>
<name>A0A9D1M4X5_9PROT</name>
<accession>A0A9D1M4X5</accession>
<dbReference type="Pfam" id="PF01435">
    <property type="entry name" value="Peptidase_M48"/>
    <property type="match status" value="1"/>
</dbReference>
<feature type="repeat" description="TPR" evidence="7">
    <location>
        <begin position="315"/>
        <end position="348"/>
    </location>
</feature>
<evidence type="ECO:0000313" key="10">
    <source>
        <dbReference type="Proteomes" id="UP000824107"/>
    </source>
</evidence>